<comment type="caution">
    <text evidence="3">The sequence shown here is derived from an EMBL/GenBank/DDBJ whole genome shotgun (WGS) entry which is preliminary data.</text>
</comment>
<evidence type="ECO:0000256" key="1">
    <source>
        <dbReference type="SAM" id="MobiDB-lite"/>
    </source>
</evidence>
<proteinExistence type="predicted"/>
<dbReference type="GeneID" id="92076547"/>
<sequence>MATFVEELWRSIFTPGTTPTLLIATNATFAALQLVLFGLLIGTHSIHFVVLSVICGGLWWSINWFAVELKKEQAREAEAKAKADTIARQTADESDETEVETVGTPVRKLGPRISASKEVEVVEQVGELKLRPEPSPGSKSGVSTEDEWEKVSENETEKDK</sequence>
<accession>A0ABR1QC32</accession>
<dbReference type="InterPro" id="IPR013945">
    <property type="entry name" value="Pkr1"/>
</dbReference>
<evidence type="ECO:0000313" key="3">
    <source>
        <dbReference type="EMBL" id="KAK7951535.1"/>
    </source>
</evidence>
<feature type="transmembrane region" description="Helical" evidence="2">
    <location>
        <begin position="21"/>
        <end position="40"/>
    </location>
</feature>
<evidence type="ECO:0000256" key="2">
    <source>
        <dbReference type="SAM" id="Phobius"/>
    </source>
</evidence>
<dbReference type="Pfam" id="PF08636">
    <property type="entry name" value="Pkr1"/>
    <property type="match status" value="1"/>
</dbReference>
<feature type="transmembrane region" description="Helical" evidence="2">
    <location>
        <begin position="46"/>
        <end position="66"/>
    </location>
</feature>
<reference evidence="3 4" key="1">
    <citation type="submission" date="2023-01" db="EMBL/GenBank/DDBJ databases">
        <title>Analysis of 21 Apiospora genomes using comparative genomics revels a genus with tremendous synthesis potential of carbohydrate active enzymes and secondary metabolites.</title>
        <authorList>
            <person name="Sorensen T."/>
        </authorList>
    </citation>
    <scope>NUCLEOTIDE SEQUENCE [LARGE SCALE GENOMIC DNA]</scope>
    <source>
        <strain evidence="3 4">CBS 24483</strain>
    </source>
</reference>
<keyword evidence="2" id="KW-0812">Transmembrane</keyword>
<dbReference type="PANTHER" id="PTHR28251:SF1">
    <property type="entry name" value="V-TYPE ATPASE ASSEMBLY FACTOR PKR1"/>
    <property type="match status" value="1"/>
</dbReference>
<feature type="region of interest" description="Disordered" evidence="1">
    <location>
        <begin position="83"/>
        <end position="107"/>
    </location>
</feature>
<organism evidence="3 4">
    <name type="scientific">Apiospora aurea</name>
    <dbReference type="NCBI Taxonomy" id="335848"/>
    <lineage>
        <taxon>Eukaryota</taxon>
        <taxon>Fungi</taxon>
        <taxon>Dikarya</taxon>
        <taxon>Ascomycota</taxon>
        <taxon>Pezizomycotina</taxon>
        <taxon>Sordariomycetes</taxon>
        <taxon>Xylariomycetidae</taxon>
        <taxon>Amphisphaeriales</taxon>
        <taxon>Apiosporaceae</taxon>
        <taxon>Apiospora</taxon>
    </lineage>
</organism>
<dbReference type="RefSeq" id="XP_066699597.1">
    <property type="nucleotide sequence ID" value="XM_066843485.1"/>
</dbReference>
<dbReference type="PANTHER" id="PTHR28251">
    <property type="entry name" value="V-TYPE ATPASE ASSEMBLY FACTOR PKR1"/>
    <property type="match status" value="1"/>
</dbReference>
<protein>
    <recommendedName>
        <fullName evidence="5">Pkr1-domain-containing protein</fullName>
    </recommendedName>
</protein>
<keyword evidence="2" id="KW-1133">Transmembrane helix</keyword>
<name>A0ABR1QC32_9PEZI</name>
<evidence type="ECO:0008006" key="5">
    <source>
        <dbReference type="Google" id="ProtNLM"/>
    </source>
</evidence>
<keyword evidence="4" id="KW-1185">Reference proteome</keyword>
<feature type="region of interest" description="Disordered" evidence="1">
    <location>
        <begin position="125"/>
        <end position="160"/>
    </location>
</feature>
<feature type="compositionally biased region" description="Basic and acidic residues" evidence="1">
    <location>
        <begin position="149"/>
        <end position="160"/>
    </location>
</feature>
<evidence type="ECO:0000313" key="4">
    <source>
        <dbReference type="Proteomes" id="UP001391051"/>
    </source>
</evidence>
<gene>
    <name evidence="3" type="ORF">PG986_007263</name>
</gene>
<dbReference type="EMBL" id="JAQQWE010000005">
    <property type="protein sequence ID" value="KAK7951535.1"/>
    <property type="molecule type" value="Genomic_DNA"/>
</dbReference>
<dbReference type="Proteomes" id="UP001391051">
    <property type="component" value="Unassembled WGS sequence"/>
</dbReference>
<keyword evidence="2" id="KW-0472">Membrane</keyword>